<evidence type="ECO:0000313" key="5">
    <source>
        <dbReference type="EMBL" id="SHI76056.1"/>
    </source>
</evidence>
<evidence type="ECO:0000256" key="2">
    <source>
        <dbReference type="SAM" id="SignalP"/>
    </source>
</evidence>
<dbReference type="InterPro" id="IPR006311">
    <property type="entry name" value="TAT_signal"/>
</dbReference>
<dbReference type="GO" id="GO:0008270">
    <property type="term" value="F:zinc ion binding"/>
    <property type="evidence" value="ECO:0007669"/>
    <property type="project" value="InterPro"/>
</dbReference>
<dbReference type="AlphaFoldDB" id="A0A1M6DS27"/>
<evidence type="ECO:0000259" key="3">
    <source>
        <dbReference type="SMART" id="SM00644"/>
    </source>
</evidence>
<dbReference type="Proteomes" id="UP000191240">
    <property type="component" value="Unassembled WGS sequence"/>
</dbReference>
<dbReference type="PANTHER" id="PTHR11022">
    <property type="entry name" value="PEPTIDOGLYCAN RECOGNITION PROTEIN"/>
    <property type="match status" value="1"/>
</dbReference>
<evidence type="ECO:0000256" key="1">
    <source>
        <dbReference type="ARBA" id="ARBA00007553"/>
    </source>
</evidence>
<feature type="chain" id="PRO_5038354159" evidence="2">
    <location>
        <begin position="27"/>
        <end position="206"/>
    </location>
</feature>
<dbReference type="InterPro" id="IPR002502">
    <property type="entry name" value="Amidase_domain"/>
</dbReference>
<proteinExistence type="inferred from homology"/>
<gene>
    <name evidence="5" type="ORF">SAMN02745671_01590</name>
</gene>
<dbReference type="InterPro" id="IPR036505">
    <property type="entry name" value="Amidase/PGRP_sf"/>
</dbReference>
<dbReference type="SMART" id="SM00701">
    <property type="entry name" value="PGRP"/>
    <property type="match status" value="1"/>
</dbReference>
<evidence type="ECO:0000259" key="4">
    <source>
        <dbReference type="SMART" id="SM00701"/>
    </source>
</evidence>
<dbReference type="InterPro" id="IPR015510">
    <property type="entry name" value="PGRP"/>
</dbReference>
<dbReference type="GO" id="GO:0009253">
    <property type="term" value="P:peptidoglycan catabolic process"/>
    <property type="evidence" value="ECO:0007669"/>
    <property type="project" value="InterPro"/>
</dbReference>
<dbReference type="Pfam" id="PF01510">
    <property type="entry name" value="Amidase_2"/>
    <property type="match status" value="1"/>
</dbReference>
<feature type="signal peptide" evidence="2">
    <location>
        <begin position="1"/>
        <end position="26"/>
    </location>
</feature>
<evidence type="ECO:0000313" key="6">
    <source>
        <dbReference type="Proteomes" id="UP000191240"/>
    </source>
</evidence>
<dbReference type="PROSITE" id="PS51318">
    <property type="entry name" value="TAT"/>
    <property type="match status" value="1"/>
</dbReference>
<dbReference type="RefSeq" id="WP_072033486.1">
    <property type="nucleotide sequence ID" value="NZ_FQYW01000012.1"/>
</dbReference>
<dbReference type="OrthoDB" id="9812621at2"/>
<dbReference type="PANTHER" id="PTHR11022:SF41">
    <property type="entry name" value="PEPTIDOGLYCAN-RECOGNITION PROTEIN LC-RELATED"/>
    <property type="match status" value="1"/>
</dbReference>
<reference evidence="5 6" key="1">
    <citation type="submission" date="2016-11" db="EMBL/GenBank/DDBJ databases">
        <authorList>
            <person name="Jaros S."/>
            <person name="Januszkiewicz K."/>
            <person name="Wedrychowicz H."/>
        </authorList>
    </citation>
    <scope>NUCLEOTIDE SEQUENCE [LARGE SCALE GENOMIC DNA]</scope>
    <source>
        <strain evidence="5 6">DSM 3074</strain>
    </source>
</reference>
<dbReference type="GO" id="GO:0008745">
    <property type="term" value="F:N-acetylmuramoyl-L-alanine amidase activity"/>
    <property type="evidence" value="ECO:0007669"/>
    <property type="project" value="InterPro"/>
</dbReference>
<feature type="domain" description="N-acetylmuramoyl-L-alanine amidase" evidence="3">
    <location>
        <begin position="50"/>
        <end position="180"/>
    </location>
</feature>
<feature type="domain" description="Peptidoglycan recognition protein family" evidence="4">
    <location>
        <begin position="40"/>
        <end position="174"/>
    </location>
</feature>
<dbReference type="Gene3D" id="3.40.80.10">
    <property type="entry name" value="Peptidoglycan recognition protein-like"/>
    <property type="match status" value="1"/>
</dbReference>
<accession>A0A1M6DS27</accession>
<name>A0A1M6DS27_9FIRM</name>
<dbReference type="InterPro" id="IPR006619">
    <property type="entry name" value="PGRP_domain_met/bac"/>
</dbReference>
<sequence length="206" mass="22960">MDRRSFIKKSVGLALGLSLLSLPELASKASAATKWGKTRFRIEENDFWFAEEPSRRRETNRIIVHHTGTSQDRDMSAEQIHRLHRDSFGWAGIGYHYVIRKNGTIERGRGWNMIGAHASGNNSDSVGICVAGNFNVGSPTDAQIRSLTNLLTTLCGVYNLIPDEMGVIGHRDVNSTSCPGDMLYAMLPQVRKRVMKNMGLDLPEDE</sequence>
<dbReference type="EMBL" id="FQYW01000012">
    <property type="protein sequence ID" value="SHI76056.1"/>
    <property type="molecule type" value="Genomic_DNA"/>
</dbReference>
<protein>
    <submittedName>
        <fullName evidence="5">N-acetylmuramoyl-L-alanine amidase</fullName>
    </submittedName>
</protein>
<dbReference type="SMART" id="SM00644">
    <property type="entry name" value="Ami_2"/>
    <property type="match status" value="1"/>
</dbReference>
<comment type="similarity">
    <text evidence="1">Belongs to the N-acetylmuramoyl-L-alanine amidase 2 family.</text>
</comment>
<dbReference type="SUPFAM" id="SSF55846">
    <property type="entry name" value="N-acetylmuramoyl-L-alanine amidase-like"/>
    <property type="match status" value="1"/>
</dbReference>
<keyword evidence="2" id="KW-0732">Signal</keyword>
<dbReference type="CDD" id="cd06583">
    <property type="entry name" value="PGRP"/>
    <property type="match status" value="1"/>
</dbReference>
<organism evidence="5 6">
    <name type="scientific">Anaerovibrio lipolyticus DSM 3074</name>
    <dbReference type="NCBI Taxonomy" id="1120997"/>
    <lineage>
        <taxon>Bacteria</taxon>
        <taxon>Bacillati</taxon>
        <taxon>Bacillota</taxon>
        <taxon>Negativicutes</taxon>
        <taxon>Selenomonadales</taxon>
        <taxon>Selenomonadaceae</taxon>
        <taxon>Anaerovibrio</taxon>
    </lineage>
</organism>